<evidence type="ECO:0000313" key="3">
    <source>
        <dbReference type="Proteomes" id="UP000054248"/>
    </source>
</evidence>
<dbReference type="Proteomes" id="UP000054248">
    <property type="component" value="Unassembled WGS sequence"/>
</dbReference>
<evidence type="ECO:0000313" key="2">
    <source>
        <dbReference type="EMBL" id="KIO21553.1"/>
    </source>
</evidence>
<reference evidence="2 3" key="1">
    <citation type="submission" date="2014-04" db="EMBL/GenBank/DDBJ databases">
        <authorList>
            <consortium name="DOE Joint Genome Institute"/>
            <person name="Kuo A."/>
            <person name="Girlanda M."/>
            <person name="Perotto S."/>
            <person name="Kohler A."/>
            <person name="Nagy L.G."/>
            <person name="Floudas D."/>
            <person name="Copeland A."/>
            <person name="Barry K.W."/>
            <person name="Cichocki N."/>
            <person name="Veneault-Fourrey C."/>
            <person name="LaButti K."/>
            <person name="Lindquist E.A."/>
            <person name="Lipzen A."/>
            <person name="Lundell T."/>
            <person name="Morin E."/>
            <person name="Murat C."/>
            <person name="Sun H."/>
            <person name="Tunlid A."/>
            <person name="Henrissat B."/>
            <person name="Grigoriev I.V."/>
            <person name="Hibbett D.S."/>
            <person name="Martin F."/>
            <person name="Nordberg H.P."/>
            <person name="Cantor M.N."/>
            <person name="Hua S.X."/>
        </authorList>
    </citation>
    <scope>NUCLEOTIDE SEQUENCE [LARGE SCALE GENOMIC DNA]</scope>
    <source>
        <strain evidence="2 3">MUT 4182</strain>
    </source>
</reference>
<evidence type="ECO:0000256" key="1">
    <source>
        <dbReference type="SAM" id="MobiDB-lite"/>
    </source>
</evidence>
<gene>
    <name evidence="2" type="ORF">M407DRAFT_28880</name>
</gene>
<dbReference type="AlphaFoldDB" id="A0A0C3KJA9"/>
<proteinExistence type="predicted"/>
<feature type="region of interest" description="Disordered" evidence="1">
    <location>
        <begin position="1"/>
        <end position="26"/>
    </location>
</feature>
<sequence length="233" mass="25629">MPKKVAVTAGTSAKRPATRTARANTPQRELIDSDIMEDVSDILEESAGPNDSSSRRRQRISLNIDKFLYLHPHLSAEDTSRAHSRATAITRKISGFAETAQGELVALRAEAVDMLTNVENEIARIRGEEVEADWKTVCSSFGEQARNTKAVIASYDKLLETNGNRRINVIGDITDALDQNPQIRSKSRKKLMKQAQGHLERGIENQKTATDAKALIKGCKNLLRVSAGHPAES</sequence>
<organism evidence="2 3">
    <name type="scientific">Tulasnella calospora MUT 4182</name>
    <dbReference type="NCBI Taxonomy" id="1051891"/>
    <lineage>
        <taxon>Eukaryota</taxon>
        <taxon>Fungi</taxon>
        <taxon>Dikarya</taxon>
        <taxon>Basidiomycota</taxon>
        <taxon>Agaricomycotina</taxon>
        <taxon>Agaricomycetes</taxon>
        <taxon>Cantharellales</taxon>
        <taxon>Tulasnellaceae</taxon>
        <taxon>Tulasnella</taxon>
    </lineage>
</organism>
<dbReference type="OrthoDB" id="3264586at2759"/>
<protein>
    <submittedName>
        <fullName evidence="2">Uncharacterized protein</fullName>
    </submittedName>
</protein>
<keyword evidence="3" id="KW-1185">Reference proteome</keyword>
<name>A0A0C3KJA9_9AGAM</name>
<dbReference type="EMBL" id="KN823135">
    <property type="protein sequence ID" value="KIO21553.1"/>
    <property type="molecule type" value="Genomic_DNA"/>
</dbReference>
<dbReference type="HOGENOM" id="CLU_1190633_0_0_1"/>
<accession>A0A0C3KJA9</accession>
<reference evidence="3" key="2">
    <citation type="submission" date="2015-01" db="EMBL/GenBank/DDBJ databases">
        <title>Evolutionary Origins and Diversification of the Mycorrhizal Mutualists.</title>
        <authorList>
            <consortium name="DOE Joint Genome Institute"/>
            <consortium name="Mycorrhizal Genomics Consortium"/>
            <person name="Kohler A."/>
            <person name="Kuo A."/>
            <person name="Nagy L.G."/>
            <person name="Floudas D."/>
            <person name="Copeland A."/>
            <person name="Barry K.W."/>
            <person name="Cichocki N."/>
            <person name="Veneault-Fourrey C."/>
            <person name="LaButti K."/>
            <person name="Lindquist E.A."/>
            <person name="Lipzen A."/>
            <person name="Lundell T."/>
            <person name="Morin E."/>
            <person name="Murat C."/>
            <person name="Riley R."/>
            <person name="Ohm R."/>
            <person name="Sun H."/>
            <person name="Tunlid A."/>
            <person name="Henrissat B."/>
            <person name="Grigoriev I.V."/>
            <person name="Hibbett D.S."/>
            <person name="Martin F."/>
        </authorList>
    </citation>
    <scope>NUCLEOTIDE SEQUENCE [LARGE SCALE GENOMIC DNA]</scope>
    <source>
        <strain evidence="3">MUT 4182</strain>
    </source>
</reference>